<gene>
    <name evidence="4" type="ORF">Gorai_005135</name>
</gene>
<feature type="non-terminal residue" evidence="4">
    <location>
        <position position="580"/>
    </location>
</feature>
<comment type="caution">
    <text evidence="4">The sequence shown here is derived from an EMBL/GenBank/DDBJ whole genome shotgun (WGS) entry which is preliminary data.</text>
</comment>
<name>A0A7J8QC94_GOSRA</name>
<dbReference type="GO" id="GO:0016042">
    <property type="term" value="P:lipid catabolic process"/>
    <property type="evidence" value="ECO:0007669"/>
    <property type="project" value="UniProtKB-KW"/>
</dbReference>
<keyword evidence="1" id="KW-0378">Hydrolase</keyword>
<keyword evidence="2" id="KW-0443">Lipid metabolism</keyword>
<proteinExistence type="predicted"/>
<protein>
    <recommendedName>
        <fullName evidence="6">PNPLA domain-containing protein</fullName>
    </recommendedName>
</protein>
<dbReference type="PANTHER" id="PTHR24185:SF1">
    <property type="entry name" value="CALCIUM-INDEPENDENT PHOSPHOLIPASE A2-GAMMA"/>
    <property type="match status" value="1"/>
</dbReference>
<dbReference type="GO" id="GO:0016020">
    <property type="term" value="C:membrane"/>
    <property type="evidence" value="ECO:0007669"/>
    <property type="project" value="TreeGrafter"/>
</dbReference>
<evidence type="ECO:0000313" key="5">
    <source>
        <dbReference type="Proteomes" id="UP000593578"/>
    </source>
</evidence>
<reference evidence="4 5" key="1">
    <citation type="journal article" date="2019" name="Genome Biol. Evol.">
        <title>Insights into the evolution of the New World diploid cottons (Gossypium, subgenus Houzingenia) based on genome sequencing.</title>
        <authorList>
            <person name="Grover C.E."/>
            <person name="Arick M.A. 2nd"/>
            <person name="Thrash A."/>
            <person name="Conover J.L."/>
            <person name="Sanders W.S."/>
            <person name="Peterson D.G."/>
            <person name="Frelichowski J.E."/>
            <person name="Scheffler J.A."/>
            <person name="Scheffler B.E."/>
            <person name="Wendel J.F."/>
        </authorList>
    </citation>
    <scope>NUCLEOTIDE SEQUENCE [LARGE SCALE GENOMIC DNA]</scope>
    <source>
        <strain evidence="4">8</strain>
        <tissue evidence="4">Leaf</tissue>
    </source>
</reference>
<feature type="region of interest" description="Disordered" evidence="3">
    <location>
        <begin position="481"/>
        <end position="529"/>
    </location>
</feature>
<accession>A0A7J8QC94</accession>
<evidence type="ECO:0000256" key="3">
    <source>
        <dbReference type="SAM" id="MobiDB-lite"/>
    </source>
</evidence>
<dbReference type="AlphaFoldDB" id="A0A7J8QC94"/>
<feature type="compositionally biased region" description="Acidic residues" evidence="3">
    <location>
        <begin position="485"/>
        <end position="506"/>
    </location>
</feature>
<dbReference type="EMBL" id="JABEZZ010000011">
    <property type="protein sequence ID" value="MBA0598893.1"/>
    <property type="molecule type" value="Genomic_DNA"/>
</dbReference>
<organism evidence="4 5">
    <name type="scientific">Gossypium raimondii</name>
    <name type="common">Peruvian cotton</name>
    <name type="synonym">Gossypium klotzschianum subsp. raimondii</name>
    <dbReference type="NCBI Taxonomy" id="29730"/>
    <lineage>
        <taxon>Eukaryota</taxon>
        <taxon>Viridiplantae</taxon>
        <taxon>Streptophyta</taxon>
        <taxon>Embryophyta</taxon>
        <taxon>Tracheophyta</taxon>
        <taxon>Spermatophyta</taxon>
        <taxon>Magnoliopsida</taxon>
        <taxon>eudicotyledons</taxon>
        <taxon>Gunneridae</taxon>
        <taxon>Pentapetalae</taxon>
        <taxon>rosids</taxon>
        <taxon>malvids</taxon>
        <taxon>Malvales</taxon>
        <taxon>Malvaceae</taxon>
        <taxon>Malvoideae</taxon>
        <taxon>Gossypium</taxon>
    </lineage>
</organism>
<evidence type="ECO:0000256" key="1">
    <source>
        <dbReference type="ARBA" id="ARBA00022801"/>
    </source>
</evidence>
<dbReference type="GO" id="GO:0004620">
    <property type="term" value="F:phospholipase activity"/>
    <property type="evidence" value="ECO:0007669"/>
    <property type="project" value="TreeGrafter"/>
</dbReference>
<sequence length="580" mass="65033">DVNRWQDGAIVANNPTLFSIREAQLLWPDTKIDCLVSIGSGSVPTKARKGGWRYLDTGQVLIESSCSVERAEEALSAMLTMLPEIQYFRFNPVDERCDMELDETDPTVWLKLEASVKDYIQNNSDAFKNACERLLVPFARDEKWTEKFKSQHFARAKASNAVLDENTPSLGWRRNVLLVEALSSPDSGRIVHHAQALESFCVQNGIRLTLLHDISGVSKTVPTTTFPTPFTSPLLAGSFPSNSLSFIPIDLQRLGQIDKISPFSLDGLLSGKKTTSQPKSPTGPRELSLPVQSLHEKLQNLPQVGIIHLALQNDSVGSILSWQNEVFVVAEPGELADRFLQSVKVSMLSMMRSRNRKGASPFAQVTTIADLIRCRPYFQVGNIGHRYIGRQTQVTEDDQEIGAYMFRRTVPSLHIKPDDVRWMVGAWRDRIIIFTGTYGPSANLIKAFLDSGAKAVLCPTAEPQDVLINDLGEYNVLGKGRFEIGDEDPEDEDSETETETETESELETISPSSDWDDHDMEKNTDHGTSFWDKEEDELSRFVCKLYDSIFREGATVDVALKNSLACHRKLRYTCHLPYLK</sequence>
<dbReference type="GO" id="GO:0006631">
    <property type="term" value="P:fatty acid metabolic process"/>
    <property type="evidence" value="ECO:0007669"/>
    <property type="project" value="TreeGrafter"/>
</dbReference>
<evidence type="ECO:0000256" key="2">
    <source>
        <dbReference type="ARBA" id="ARBA00022963"/>
    </source>
</evidence>
<dbReference type="PANTHER" id="PTHR24185">
    <property type="entry name" value="CALCIUM-INDEPENDENT PHOSPHOLIPASE A2-GAMMA"/>
    <property type="match status" value="1"/>
</dbReference>
<dbReference type="Proteomes" id="UP000593578">
    <property type="component" value="Unassembled WGS sequence"/>
</dbReference>
<evidence type="ECO:0000313" key="4">
    <source>
        <dbReference type="EMBL" id="MBA0598893.1"/>
    </source>
</evidence>
<evidence type="ECO:0008006" key="6">
    <source>
        <dbReference type="Google" id="ProtNLM"/>
    </source>
</evidence>
<keyword evidence="2" id="KW-0442">Lipid degradation</keyword>
<dbReference type="Gene3D" id="3.40.1090.10">
    <property type="entry name" value="Cytosolic phospholipase A2 catalytic domain"/>
    <property type="match status" value="1"/>
</dbReference>